<evidence type="ECO:0000256" key="1">
    <source>
        <dbReference type="SAM" id="MobiDB-lite"/>
    </source>
</evidence>
<dbReference type="Proteomes" id="UP000765509">
    <property type="component" value="Unassembled WGS sequence"/>
</dbReference>
<sequence>MQRAGKQVCRGISQVNPNNGLTSQRVDSPGSIQESQRVEKSSKCVHKVVKDMDDQHDQESFHSHFRIIKEYFSLQQLKFEHEKAFRKEKKDSKYHLEKDKNEQQ</sequence>
<reference evidence="2" key="1">
    <citation type="submission" date="2021-03" db="EMBL/GenBank/DDBJ databases">
        <title>Draft genome sequence of rust myrtle Austropuccinia psidii MF-1, a brazilian biotype.</title>
        <authorList>
            <person name="Quecine M.C."/>
            <person name="Pachon D.M.R."/>
            <person name="Bonatelli M.L."/>
            <person name="Correr F.H."/>
            <person name="Franceschini L.M."/>
            <person name="Leite T.F."/>
            <person name="Margarido G.R.A."/>
            <person name="Almeida C.A."/>
            <person name="Ferrarezi J.A."/>
            <person name="Labate C.A."/>
        </authorList>
    </citation>
    <scope>NUCLEOTIDE SEQUENCE</scope>
    <source>
        <strain evidence="2">MF-1</strain>
    </source>
</reference>
<dbReference type="EMBL" id="AVOT02095608">
    <property type="protein sequence ID" value="MBW0575120.1"/>
    <property type="molecule type" value="Genomic_DNA"/>
</dbReference>
<accession>A0A9Q3PVV9</accession>
<comment type="caution">
    <text evidence="2">The sequence shown here is derived from an EMBL/GenBank/DDBJ whole genome shotgun (WGS) entry which is preliminary data.</text>
</comment>
<name>A0A9Q3PVV9_9BASI</name>
<feature type="region of interest" description="Disordered" evidence="1">
    <location>
        <begin position="1"/>
        <end position="44"/>
    </location>
</feature>
<keyword evidence="3" id="KW-1185">Reference proteome</keyword>
<feature type="compositionally biased region" description="Polar residues" evidence="1">
    <location>
        <begin position="13"/>
        <end position="35"/>
    </location>
</feature>
<dbReference type="AlphaFoldDB" id="A0A9Q3PVV9"/>
<evidence type="ECO:0000313" key="3">
    <source>
        <dbReference type="Proteomes" id="UP000765509"/>
    </source>
</evidence>
<protein>
    <submittedName>
        <fullName evidence="2">Uncharacterized protein</fullName>
    </submittedName>
</protein>
<evidence type="ECO:0000313" key="2">
    <source>
        <dbReference type="EMBL" id="MBW0575120.1"/>
    </source>
</evidence>
<organism evidence="2 3">
    <name type="scientific">Austropuccinia psidii MF-1</name>
    <dbReference type="NCBI Taxonomy" id="1389203"/>
    <lineage>
        <taxon>Eukaryota</taxon>
        <taxon>Fungi</taxon>
        <taxon>Dikarya</taxon>
        <taxon>Basidiomycota</taxon>
        <taxon>Pucciniomycotina</taxon>
        <taxon>Pucciniomycetes</taxon>
        <taxon>Pucciniales</taxon>
        <taxon>Sphaerophragmiaceae</taxon>
        <taxon>Austropuccinia</taxon>
    </lineage>
</organism>
<proteinExistence type="predicted"/>
<gene>
    <name evidence="2" type="ORF">O181_114835</name>
</gene>